<reference evidence="2 3" key="1">
    <citation type="submission" date="2019-09" db="EMBL/GenBank/DDBJ databases">
        <title>Genome sequence of Adhaeribacter sp. M2.</title>
        <authorList>
            <person name="Srinivasan S."/>
        </authorList>
    </citation>
    <scope>NUCLEOTIDE SEQUENCE [LARGE SCALE GENOMIC DNA]</scope>
    <source>
        <strain evidence="2 3">M2</strain>
    </source>
</reference>
<feature type="transmembrane region" description="Helical" evidence="1">
    <location>
        <begin position="33"/>
        <end position="51"/>
    </location>
</feature>
<gene>
    <name evidence="2" type="ORF">F0P94_18810</name>
</gene>
<evidence type="ECO:0000313" key="3">
    <source>
        <dbReference type="Proteomes" id="UP000326570"/>
    </source>
</evidence>
<dbReference type="Proteomes" id="UP000326570">
    <property type="component" value="Unassembled WGS sequence"/>
</dbReference>
<dbReference type="RefSeq" id="WP_150905981.1">
    <property type="nucleotide sequence ID" value="NZ_VTWT01000014.1"/>
</dbReference>
<dbReference type="EMBL" id="VTWT01000014">
    <property type="protein sequence ID" value="KAA9324964.1"/>
    <property type="molecule type" value="Genomic_DNA"/>
</dbReference>
<proteinExistence type="predicted"/>
<evidence type="ECO:0000313" key="2">
    <source>
        <dbReference type="EMBL" id="KAA9324964.1"/>
    </source>
</evidence>
<comment type="caution">
    <text evidence="2">The sequence shown here is derived from an EMBL/GenBank/DDBJ whole genome shotgun (WGS) entry which is preliminary data.</text>
</comment>
<organism evidence="2 3">
    <name type="scientific">Adhaeribacter soli</name>
    <dbReference type="NCBI Taxonomy" id="2607655"/>
    <lineage>
        <taxon>Bacteria</taxon>
        <taxon>Pseudomonadati</taxon>
        <taxon>Bacteroidota</taxon>
        <taxon>Cytophagia</taxon>
        <taxon>Cytophagales</taxon>
        <taxon>Hymenobacteraceae</taxon>
        <taxon>Adhaeribacter</taxon>
    </lineage>
</organism>
<feature type="transmembrane region" description="Helical" evidence="1">
    <location>
        <begin position="6"/>
        <end position="24"/>
    </location>
</feature>
<sequence>MDISSKIIFYGSSLILIILALAGIDKKLRNNKTLLKLSVVILVFGLSGFMIRREATAEVVFSMSGPFIYI</sequence>
<keyword evidence="1" id="KW-0472">Membrane</keyword>
<evidence type="ECO:0000256" key="1">
    <source>
        <dbReference type="SAM" id="Phobius"/>
    </source>
</evidence>
<name>A0A5N1IJY8_9BACT</name>
<keyword evidence="1" id="KW-0812">Transmembrane</keyword>
<protein>
    <submittedName>
        <fullName evidence="2">Uncharacterized protein</fullName>
    </submittedName>
</protein>
<keyword evidence="1" id="KW-1133">Transmembrane helix</keyword>
<dbReference type="AlphaFoldDB" id="A0A5N1IJY8"/>
<accession>A0A5N1IJY8</accession>
<keyword evidence="3" id="KW-1185">Reference proteome</keyword>